<dbReference type="EMBL" id="JAGIOP010000002">
    <property type="protein sequence ID" value="MBP2453615.1"/>
    <property type="molecule type" value="Genomic_DNA"/>
</dbReference>
<feature type="region of interest" description="Disordered" evidence="1">
    <location>
        <begin position="1"/>
        <end position="43"/>
    </location>
</feature>
<protein>
    <submittedName>
        <fullName evidence="3">CRISPR-associated protein Csb2</fullName>
    </submittedName>
</protein>
<accession>A0ABS4ZVX0</accession>
<dbReference type="InterPro" id="IPR000095">
    <property type="entry name" value="CRIB_dom"/>
</dbReference>
<name>A0ABS4ZVX0_9MYCO</name>
<organism evidence="3 4">
    <name type="scientific">Mycolicibacterium lutetiense</name>
    <dbReference type="NCBI Taxonomy" id="1641992"/>
    <lineage>
        <taxon>Bacteria</taxon>
        <taxon>Bacillati</taxon>
        <taxon>Actinomycetota</taxon>
        <taxon>Actinomycetes</taxon>
        <taxon>Mycobacteriales</taxon>
        <taxon>Mycobacteriaceae</taxon>
        <taxon>Mycolicibacterium</taxon>
    </lineage>
</organism>
<comment type="caution">
    <text evidence="3">The sequence shown here is derived from an EMBL/GenBank/DDBJ whole genome shotgun (WGS) entry which is preliminary data.</text>
</comment>
<evidence type="ECO:0000313" key="4">
    <source>
        <dbReference type="Proteomes" id="UP000694460"/>
    </source>
</evidence>
<proteinExistence type="predicted"/>
<dbReference type="NCBIfam" id="TIGR02165">
    <property type="entry name" value="cas5_6_GSU0054"/>
    <property type="match status" value="1"/>
</dbReference>
<sequence>MAQPPTAPSASKDRWAATELPTPPPISHANALEVGYDPIGEPSPPPTPWRHVIHVGIDAPISNAERVRWSVALHRAMVAALDSDASDWITGRYDSSAVPPANRVAIQPVDAGVMSLSQHPHLGAGIAVLVPDGALDITIRALTRVTRLYRRGHEPIQLGHRTTIEAANFWNTPAPGMARIWESLPAVMPETRRPRRNHRRSWTLAESALLSVGFVFRDELPPVTAEVAEERYAAIVDSVEAHGVMALTASPIPDADVRKYAHKMPPGVVAQPYRLQLVGGNLVPERALIAVGQSRHLGGGLLCPVDRPASLLASWSVAK</sequence>
<dbReference type="Proteomes" id="UP000694460">
    <property type="component" value="Unassembled WGS sequence"/>
</dbReference>
<reference evidence="3 4" key="1">
    <citation type="submission" date="2021-03" db="EMBL/GenBank/DDBJ databases">
        <title>Sequencing the genomes of 1000 actinobacteria strains.</title>
        <authorList>
            <person name="Klenk H.-P."/>
        </authorList>
    </citation>
    <scope>NUCLEOTIDE SEQUENCE [LARGE SCALE GENOMIC DNA]</scope>
    <source>
        <strain evidence="3 4">DSM 46713</strain>
    </source>
</reference>
<keyword evidence="4" id="KW-1185">Reference proteome</keyword>
<gene>
    <name evidence="3" type="ORF">JOF57_003528</name>
</gene>
<dbReference type="InterPro" id="IPR019089">
    <property type="entry name" value="Cas_GSU0054"/>
</dbReference>
<evidence type="ECO:0000313" key="3">
    <source>
        <dbReference type="EMBL" id="MBP2453615.1"/>
    </source>
</evidence>
<feature type="domain" description="CRIB" evidence="2">
    <location>
        <begin position="39"/>
        <end position="56"/>
    </location>
</feature>
<dbReference type="PROSITE" id="PS50108">
    <property type="entry name" value="CRIB"/>
    <property type="match status" value="1"/>
</dbReference>
<evidence type="ECO:0000259" key="2">
    <source>
        <dbReference type="PROSITE" id="PS50108"/>
    </source>
</evidence>
<evidence type="ECO:0000256" key="1">
    <source>
        <dbReference type="SAM" id="MobiDB-lite"/>
    </source>
</evidence>